<dbReference type="PANTHER" id="PTHR24198:SF165">
    <property type="entry name" value="ANKYRIN REPEAT-CONTAINING PROTEIN-RELATED"/>
    <property type="match status" value="1"/>
</dbReference>
<dbReference type="SMART" id="SM00248">
    <property type="entry name" value="ANK"/>
    <property type="match status" value="5"/>
</dbReference>
<dbReference type="AlphaFoldDB" id="A0A7S0KE47"/>
<feature type="chain" id="PRO_5030566662" description="Ankyrin repeat domain-containing protein" evidence="4">
    <location>
        <begin position="40"/>
        <end position="282"/>
    </location>
</feature>
<keyword evidence="1" id="KW-0677">Repeat</keyword>
<dbReference type="EMBL" id="HBEW01001914">
    <property type="protein sequence ID" value="CAD8578142.1"/>
    <property type="molecule type" value="Transcribed_RNA"/>
</dbReference>
<dbReference type="Gene3D" id="1.25.40.20">
    <property type="entry name" value="Ankyrin repeat-containing domain"/>
    <property type="match status" value="1"/>
</dbReference>
<name>A0A7S0KE47_9CHLO</name>
<evidence type="ECO:0000256" key="2">
    <source>
        <dbReference type="ARBA" id="ARBA00023043"/>
    </source>
</evidence>
<feature type="repeat" description="ANK" evidence="3">
    <location>
        <begin position="215"/>
        <end position="247"/>
    </location>
</feature>
<accession>A0A7S0KE47</accession>
<dbReference type="Pfam" id="PF12796">
    <property type="entry name" value="Ank_2"/>
    <property type="match status" value="2"/>
</dbReference>
<evidence type="ECO:0000256" key="4">
    <source>
        <dbReference type="SAM" id="SignalP"/>
    </source>
</evidence>
<protein>
    <recommendedName>
        <fullName evidence="6">Ankyrin repeat domain-containing protein</fullName>
    </recommendedName>
</protein>
<proteinExistence type="predicted"/>
<evidence type="ECO:0008006" key="6">
    <source>
        <dbReference type="Google" id="ProtNLM"/>
    </source>
</evidence>
<dbReference type="PROSITE" id="PS50297">
    <property type="entry name" value="ANK_REP_REGION"/>
    <property type="match status" value="2"/>
</dbReference>
<feature type="signal peptide" evidence="4">
    <location>
        <begin position="1"/>
        <end position="39"/>
    </location>
</feature>
<evidence type="ECO:0000313" key="5">
    <source>
        <dbReference type="EMBL" id="CAD8578142.1"/>
    </source>
</evidence>
<dbReference type="PROSITE" id="PS50088">
    <property type="entry name" value="ANK_REPEAT"/>
    <property type="match status" value="2"/>
</dbReference>
<dbReference type="InterPro" id="IPR036770">
    <property type="entry name" value="Ankyrin_rpt-contain_sf"/>
</dbReference>
<gene>
    <name evidence="5" type="ORF">OMED0929_LOCUS1578</name>
</gene>
<feature type="repeat" description="ANK" evidence="3">
    <location>
        <begin position="80"/>
        <end position="112"/>
    </location>
</feature>
<dbReference type="InterPro" id="IPR002110">
    <property type="entry name" value="Ankyrin_rpt"/>
</dbReference>
<evidence type="ECO:0000256" key="3">
    <source>
        <dbReference type="PROSITE-ProRule" id="PRU00023"/>
    </source>
</evidence>
<keyword evidence="2 3" id="KW-0040">ANK repeat</keyword>
<keyword evidence="4" id="KW-0732">Signal</keyword>
<dbReference type="SUPFAM" id="SSF48403">
    <property type="entry name" value="Ankyrin repeat"/>
    <property type="match status" value="1"/>
</dbReference>
<sequence>MVRAMDGASSRRARTMTMSRMILACALACMGCLSSVVRAHNTPQPVVAAMNNDTQYFDDAALARGEEDFLEHINTGDHDNGRTAVIMATVYGHDELLDKLLTLGADGAALDHDGNGALEFAASMGSVKMLRVLKKHGYLSAQSRDGFTALHRASWGRNETHLEALKFLVEECGVDADELNSSGMPATFTAVEHRNVASLKQLIELGASANAMNRRGDTLLTLAVRKQDAKAVEILLNNGANVLALDSKGRNMRKLAKLLRSKEVLKLISDAYAKASKAHDEL</sequence>
<evidence type="ECO:0000256" key="1">
    <source>
        <dbReference type="ARBA" id="ARBA00022737"/>
    </source>
</evidence>
<organism evidence="5">
    <name type="scientific">Ostreococcus mediterraneus</name>
    <dbReference type="NCBI Taxonomy" id="1486918"/>
    <lineage>
        <taxon>Eukaryota</taxon>
        <taxon>Viridiplantae</taxon>
        <taxon>Chlorophyta</taxon>
        <taxon>Mamiellophyceae</taxon>
        <taxon>Mamiellales</taxon>
        <taxon>Bathycoccaceae</taxon>
        <taxon>Ostreococcus</taxon>
    </lineage>
</organism>
<reference evidence="5" key="1">
    <citation type="submission" date="2021-01" db="EMBL/GenBank/DDBJ databases">
        <authorList>
            <person name="Corre E."/>
            <person name="Pelletier E."/>
            <person name="Niang G."/>
            <person name="Scheremetjew M."/>
            <person name="Finn R."/>
            <person name="Kale V."/>
            <person name="Holt S."/>
            <person name="Cochrane G."/>
            <person name="Meng A."/>
            <person name="Brown T."/>
            <person name="Cohen L."/>
        </authorList>
    </citation>
    <scope>NUCLEOTIDE SEQUENCE</scope>
    <source>
        <strain evidence="5">Clade-D-RCC2572</strain>
    </source>
</reference>
<dbReference type="PANTHER" id="PTHR24198">
    <property type="entry name" value="ANKYRIN REPEAT AND PROTEIN KINASE DOMAIN-CONTAINING PROTEIN"/>
    <property type="match status" value="1"/>
</dbReference>